<sequence>MPINRLRRPLACELGLHGHLPLAASAGEGRHPKEFPPISISLWERTQLQVGVVSAQFGDIKVVFSSRISMDCIAKTWDFLGTEKTSVDFFFRTITT</sequence>
<evidence type="ECO:0000313" key="1">
    <source>
        <dbReference type="EMBL" id="GIY54459.1"/>
    </source>
</evidence>
<gene>
    <name evidence="1" type="ORF">CEXT_230411</name>
</gene>
<dbReference type="EMBL" id="BPLR01012515">
    <property type="protein sequence ID" value="GIY54459.1"/>
    <property type="molecule type" value="Genomic_DNA"/>
</dbReference>
<evidence type="ECO:0000313" key="2">
    <source>
        <dbReference type="Proteomes" id="UP001054945"/>
    </source>
</evidence>
<protein>
    <submittedName>
        <fullName evidence="1">Uncharacterized protein</fullName>
    </submittedName>
</protein>
<dbReference type="AlphaFoldDB" id="A0AAV4U9N6"/>
<keyword evidence="2" id="KW-1185">Reference proteome</keyword>
<proteinExistence type="predicted"/>
<reference evidence="1 2" key="1">
    <citation type="submission" date="2021-06" db="EMBL/GenBank/DDBJ databases">
        <title>Caerostris extrusa draft genome.</title>
        <authorList>
            <person name="Kono N."/>
            <person name="Arakawa K."/>
        </authorList>
    </citation>
    <scope>NUCLEOTIDE SEQUENCE [LARGE SCALE GENOMIC DNA]</scope>
</reference>
<dbReference type="Proteomes" id="UP001054945">
    <property type="component" value="Unassembled WGS sequence"/>
</dbReference>
<comment type="caution">
    <text evidence="1">The sequence shown here is derived from an EMBL/GenBank/DDBJ whole genome shotgun (WGS) entry which is preliminary data.</text>
</comment>
<name>A0AAV4U9N6_CAEEX</name>
<accession>A0AAV4U9N6</accession>
<organism evidence="1 2">
    <name type="scientific">Caerostris extrusa</name>
    <name type="common">Bark spider</name>
    <name type="synonym">Caerostris bankana</name>
    <dbReference type="NCBI Taxonomy" id="172846"/>
    <lineage>
        <taxon>Eukaryota</taxon>
        <taxon>Metazoa</taxon>
        <taxon>Ecdysozoa</taxon>
        <taxon>Arthropoda</taxon>
        <taxon>Chelicerata</taxon>
        <taxon>Arachnida</taxon>
        <taxon>Araneae</taxon>
        <taxon>Araneomorphae</taxon>
        <taxon>Entelegynae</taxon>
        <taxon>Araneoidea</taxon>
        <taxon>Araneidae</taxon>
        <taxon>Caerostris</taxon>
    </lineage>
</organism>